<dbReference type="GO" id="GO:0004674">
    <property type="term" value="F:protein serine/threonine kinase activity"/>
    <property type="evidence" value="ECO:0007669"/>
    <property type="project" value="UniProtKB-KW"/>
</dbReference>
<dbReference type="SUPFAM" id="SSF55874">
    <property type="entry name" value="ATPase domain of HSP90 chaperone/DNA topoisomerase II/histidine kinase"/>
    <property type="match status" value="1"/>
</dbReference>
<dbReference type="Proteomes" id="UP000321181">
    <property type="component" value="Unassembled WGS sequence"/>
</dbReference>
<accession>A0A512DBR5</accession>
<comment type="caution">
    <text evidence="3">The sequence shown here is derived from an EMBL/GenBank/DDBJ whole genome shotgun (WGS) entry which is preliminary data.</text>
</comment>
<gene>
    <name evidence="3" type="ORF">CAE01nite_15720</name>
</gene>
<dbReference type="PROSITE" id="PS50112">
    <property type="entry name" value="PAS"/>
    <property type="match status" value="1"/>
</dbReference>
<dbReference type="Gene3D" id="3.30.450.20">
    <property type="entry name" value="PAS domain"/>
    <property type="match status" value="1"/>
</dbReference>
<proteinExistence type="predicted"/>
<dbReference type="InterPro" id="IPR003594">
    <property type="entry name" value="HATPase_dom"/>
</dbReference>
<dbReference type="RefSeq" id="WP_146902451.1">
    <property type="nucleotide sequence ID" value="NZ_BAAARM010000002.1"/>
</dbReference>
<dbReference type="InterPro" id="IPR035965">
    <property type="entry name" value="PAS-like_dom_sf"/>
</dbReference>
<protein>
    <recommendedName>
        <fullName evidence="2">PAS domain-containing protein</fullName>
    </recommendedName>
</protein>
<dbReference type="OrthoDB" id="5244329at2"/>
<keyword evidence="1" id="KW-0723">Serine/threonine-protein kinase</keyword>
<keyword evidence="4" id="KW-1185">Reference proteome</keyword>
<reference evidence="3 4" key="1">
    <citation type="submission" date="2019-07" db="EMBL/GenBank/DDBJ databases">
        <title>Whole genome shotgun sequence of Cellulomonas aerilata NBRC 106308.</title>
        <authorList>
            <person name="Hosoyama A."/>
            <person name="Uohara A."/>
            <person name="Ohji S."/>
            <person name="Ichikawa N."/>
        </authorList>
    </citation>
    <scope>NUCLEOTIDE SEQUENCE [LARGE SCALE GENOMIC DNA]</scope>
    <source>
        <strain evidence="3 4">NBRC 106308</strain>
    </source>
</reference>
<organism evidence="3 4">
    <name type="scientific">Cellulomonas aerilata</name>
    <dbReference type="NCBI Taxonomy" id="515326"/>
    <lineage>
        <taxon>Bacteria</taxon>
        <taxon>Bacillati</taxon>
        <taxon>Actinomycetota</taxon>
        <taxon>Actinomycetes</taxon>
        <taxon>Micrococcales</taxon>
        <taxon>Cellulomonadaceae</taxon>
        <taxon>Cellulomonas</taxon>
    </lineage>
</organism>
<dbReference type="CDD" id="cd16936">
    <property type="entry name" value="HATPase_RsbW-like"/>
    <property type="match status" value="1"/>
</dbReference>
<dbReference type="NCBIfam" id="TIGR00229">
    <property type="entry name" value="sensory_box"/>
    <property type="match status" value="1"/>
</dbReference>
<dbReference type="InterPro" id="IPR050267">
    <property type="entry name" value="Anti-sigma-factor_SerPK"/>
</dbReference>
<dbReference type="SUPFAM" id="SSF55785">
    <property type="entry name" value="PYP-like sensor domain (PAS domain)"/>
    <property type="match status" value="1"/>
</dbReference>
<sequence>MSTQLASASDDDQRTLRRTLRLPPEPSSARRARELLREVLGLADRLDCLAAAELACTELVTNGFLHAHTDVEVTVEVHDHVRVAVRDFNPAPPQQRHYDVQATTGRGLALVAMVSDAHGISDVSADGKTMWFTVGGAPTTDPEDGEDAGASGWDVQGWPSAVARGPGVRTVTLRQVPPLLWLTAQEREDALLRELAFYRTQHEVTVDTAAADRARSIISAAVTATIERARRTGKVRSTLPSGHPSSLPPVPEPFDCDIQVGPTTGSDAAALQDALDVAEALASAGALLARPGLPEVIALRDWACEQIVAQLAGVQAAPWTGADEERFVAEVDLEAAGQLDEFTATVRDSDRHVVVADDANRIVAISQPLARVVGWRVDDLVGRRIVALIPPALREAHVAGFTRHLTTGEAHALGVPLTLPVLRADGTEIRCRFLIEHVRPLPGRSMYVAWIEPVEGP</sequence>
<dbReference type="CDD" id="cd00130">
    <property type="entry name" value="PAS"/>
    <property type="match status" value="1"/>
</dbReference>
<evidence type="ECO:0000313" key="3">
    <source>
        <dbReference type="EMBL" id="GEO33847.1"/>
    </source>
</evidence>
<feature type="domain" description="PAS" evidence="2">
    <location>
        <begin position="338"/>
        <end position="408"/>
    </location>
</feature>
<evidence type="ECO:0000313" key="4">
    <source>
        <dbReference type="Proteomes" id="UP000321181"/>
    </source>
</evidence>
<name>A0A512DBR5_9CELL</name>
<dbReference type="EMBL" id="BJYY01000012">
    <property type="protein sequence ID" value="GEO33847.1"/>
    <property type="molecule type" value="Genomic_DNA"/>
</dbReference>
<dbReference type="InterPro" id="IPR000014">
    <property type="entry name" value="PAS"/>
</dbReference>
<dbReference type="PANTHER" id="PTHR35526">
    <property type="entry name" value="ANTI-SIGMA-F FACTOR RSBW-RELATED"/>
    <property type="match status" value="1"/>
</dbReference>
<dbReference type="InterPro" id="IPR036890">
    <property type="entry name" value="HATPase_C_sf"/>
</dbReference>
<keyword evidence="1" id="KW-0418">Kinase</keyword>
<dbReference type="Pfam" id="PF13581">
    <property type="entry name" value="HATPase_c_2"/>
    <property type="match status" value="1"/>
</dbReference>
<dbReference type="SMART" id="SM00091">
    <property type="entry name" value="PAS"/>
    <property type="match status" value="1"/>
</dbReference>
<dbReference type="AlphaFoldDB" id="A0A512DBR5"/>
<evidence type="ECO:0000259" key="2">
    <source>
        <dbReference type="PROSITE" id="PS50112"/>
    </source>
</evidence>
<dbReference type="Gene3D" id="3.30.565.10">
    <property type="entry name" value="Histidine kinase-like ATPase, C-terminal domain"/>
    <property type="match status" value="1"/>
</dbReference>
<keyword evidence="1" id="KW-0808">Transferase</keyword>
<dbReference type="PANTHER" id="PTHR35526:SF3">
    <property type="entry name" value="ANTI-SIGMA-F FACTOR RSBW"/>
    <property type="match status" value="1"/>
</dbReference>
<evidence type="ECO:0000256" key="1">
    <source>
        <dbReference type="ARBA" id="ARBA00022527"/>
    </source>
</evidence>